<dbReference type="InterPro" id="IPR006311">
    <property type="entry name" value="TAT_signal"/>
</dbReference>
<evidence type="ECO:0000313" key="1">
    <source>
        <dbReference type="EMBL" id="MFD1810754.1"/>
    </source>
</evidence>
<name>A0ABW4NZ69_9NOCA</name>
<dbReference type="PANTHER" id="PTHR36302">
    <property type="entry name" value="BLR7088 PROTEIN"/>
    <property type="match status" value="1"/>
</dbReference>
<dbReference type="EMBL" id="JBHUFB010000001">
    <property type="protein sequence ID" value="MFD1810754.1"/>
    <property type="molecule type" value="Genomic_DNA"/>
</dbReference>
<evidence type="ECO:0000313" key="2">
    <source>
        <dbReference type="Proteomes" id="UP001597286"/>
    </source>
</evidence>
<dbReference type="PROSITE" id="PS51318">
    <property type="entry name" value="TAT"/>
    <property type="match status" value="1"/>
</dbReference>
<comment type="caution">
    <text evidence="1">The sequence shown here is derived from an EMBL/GenBank/DDBJ whole genome shotgun (WGS) entry which is preliminary data.</text>
</comment>
<dbReference type="PANTHER" id="PTHR36302:SF1">
    <property type="entry name" value="COPPER CHAPERONE PCU(A)C"/>
    <property type="match status" value="1"/>
</dbReference>
<accession>A0ABW4NZ69</accession>
<dbReference type="Gene3D" id="2.60.40.1890">
    <property type="entry name" value="PCu(A)C copper chaperone"/>
    <property type="match status" value="1"/>
</dbReference>
<reference evidence="2" key="1">
    <citation type="journal article" date="2019" name="Int. J. Syst. Evol. Microbiol.">
        <title>The Global Catalogue of Microorganisms (GCM) 10K type strain sequencing project: providing services to taxonomists for standard genome sequencing and annotation.</title>
        <authorList>
            <consortium name="The Broad Institute Genomics Platform"/>
            <consortium name="The Broad Institute Genome Sequencing Center for Infectious Disease"/>
            <person name="Wu L."/>
            <person name="Ma J."/>
        </authorList>
    </citation>
    <scope>NUCLEOTIDE SEQUENCE [LARGE SCALE GENOMIC DNA]</scope>
    <source>
        <strain evidence="2">DT72</strain>
    </source>
</reference>
<dbReference type="SUPFAM" id="SSF110087">
    <property type="entry name" value="DR1885-like metal-binding protein"/>
    <property type="match status" value="1"/>
</dbReference>
<dbReference type="Pfam" id="PF04314">
    <property type="entry name" value="PCuAC"/>
    <property type="match status" value="1"/>
</dbReference>
<organism evidence="1 2">
    <name type="scientific">Rhodococcus gannanensis</name>
    <dbReference type="NCBI Taxonomy" id="1960308"/>
    <lineage>
        <taxon>Bacteria</taxon>
        <taxon>Bacillati</taxon>
        <taxon>Actinomycetota</taxon>
        <taxon>Actinomycetes</taxon>
        <taxon>Mycobacteriales</taxon>
        <taxon>Nocardiaceae</taxon>
        <taxon>Rhodococcus</taxon>
    </lineage>
</organism>
<proteinExistence type="predicted"/>
<gene>
    <name evidence="1" type="ORF">ACFSJG_00880</name>
</gene>
<dbReference type="InterPro" id="IPR036182">
    <property type="entry name" value="PCuAC_sf"/>
</dbReference>
<protein>
    <submittedName>
        <fullName evidence="1">Copper chaperone PCu(A)C</fullName>
    </submittedName>
</protein>
<keyword evidence="2" id="KW-1185">Reference proteome</keyword>
<dbReference type="Proteomes" id="UP001597286">
    <property type="component" value="Unassembled WGS sequence"/>
</dbReference>
<dbReference type="RefSeq" id="WP_378483309.1">
    <property type="nucleotide sequence ID" value="NZ_JBHUFB010000001.1"/>
</dbReference>
<dbReference type="InterPro" id="IPR058248">
    <property type="entry name" value="Lxx211020-like"/>
</dbReference>
<sequence length="170" mass="17297">MMTTNHIRRSLLAAAATLGLAAAVVGCSDDATSAVAANSVTLTDSWAKAADGGMTAAFGTLVNDGDAPVTLTAVAADVSGRAELHEMASDGAGSMSMRQKEGGFEVPAHGERVLEPGGEHVMLMDVTAPMRAGDTLALTLTFADGSSADVEVPIRDFTGAQENYSEHTGE</sequence>
<dbReference type="InterPro" id="IPR007410">
    <property type="entry name" value="LpqE-like"/>
</dbReference>